<evidence type="ECO:0000256" key="1">
    <source>
        <dbReference type="SAM" id="Phobius"/>
    </source>
</evidence>
<proteinExistence type="predicted"/>
<evidence type="ECO:0000313" key="5">
    <source>
        <dbReference type="Proteomes" id="UP000814353"/>
    </source>
</evidence>
<evidence type="ECO:0000313" key="4">
    <source>
        <dbReference type="Proteomes" id="UP000518091"/>
    </source>
</evidence>
<organism evidence="2 4">
    <name type="scientific">Billgrantia kenyensis</name>
    <dbReference type="NCBI Taxonomy" id="321266"/>
    <lineage>
        <taxon>Bacteria</taxon>
        <taxon>Pseudomonadati</taxon>
        <taxon>Pseudomonadota</taxon>
        <taxon>Gammaproteobacteria</taxon>
        <taxon>Oceanospirillales</taxon>
        <taxon>Halomonadaceae</taxon>
        <taxon>Billgrantia</taxon>
    </lineage>
</organism>
<keyword evidence="1" id="KW-0472">Membrane</keyword>
<name>A0A7V9W351_9GAMM</name>
<dbReference type="Proteomes" id="UP000814353">
    <property type="component" value="Unassembled WGS sequence"/>
</dbReference>
<dbReference type="EMBL" id="JACEFT010000020">
    <property type="protein sequence ID" value="MBA2780180.1"/>
    <property type="molecule type" value="Genomic_DNA"/>
</dbReference>
<evidence type="ECO:0000313" key="2">
    <source>
        <dbReference type="EMBL" id="MBA2780180.1"/>
    </source>
</evidence>
<keyword evidence="1" id="KW-0812">Transmembrane</keyword>
<evidence type="ECO:0000313" key="3">
    <source>
        <dbReference type="EMBL" id="MCG6663033.1"/>
    </source>
</evidence>
<keyword evidence="1" id="KW-1133">Transmembrane helix</keyword>
<dbReference type="RefSeq" id="WP_181515648.1">
    <property type="nucleotide sequence ID" value="NZ_JABFUB010000016.1"/>
</dbReference>
<reference evidence="3 5" key="1">
    <citation type="submission" date="2020-05" db="EMBL/GenBank/DDBJ databases">
        <title>Comparative genomic analysis of denitrifying bacteria from Halomonas genus.</title>
        <authorList>
            <person name="Wang L."/>
            <person name="Shao Z."/>
        </authorList>
    </citation>
    <scope>NUCLEOTIDE SEQUENCE [LARGE SCALE GENOMIC DNA]</scope>
    <source>
        <strain evidence="3 5">DSM 17331</strain>
    </source>
</reference>
<feature type="transmembrane region" description="Helical" evidence="1">
    <location>
        <begin position="20"/>
        <end position="39"/>
    </location>
</feature>
<dbReference type="EMBL" id="JABFUB010000016">
    <property type="protein sequence ID" value="MCG6663033.1"/>
    <property type="molecule type" value="Genomic_DNA"/>
</dbReference>
<dbReference type="Proteomes" id="UP000518091">
    <property type="component" value="Unassembled WGS sequence"/>
</dbReference>
<reference evidence="2 4" key="2">
    <citation type="submission" date="2020-07" db="EMBL/GenBank/DDBJ databases">
        <title>Identification of Halomonas strains.</title>
        <authorList>
            <person name="Xiao Z."/>
            <person name="Shen J."/>
        </authorList>
    </citation>
    <scope>NUCLEOTIDE SEQUENCE [LARGE SCALE GENOMIC DNA]</scope>
    <source>
        <strain evidence="2 4">DSM 17331</strain>
    </source>
</reference>
<gene>
    <name evidence="2" type="ORF">H1D44_14910</name>
    <name evidence="3" type="ORF">HOP48_15965</name>
</gene>
<comment type="caution">
    <text evidence="2">The sequence shown here is derived from an EMBL/GenBank/DDBJ whole genome shotgun (WGS) entry which is preliminary data.</text>
</comment>
<dbReference type="AlphaFoldDB" id="A0A7V9W351"/>
<accession>A0A7V9W351</accession>
<sequence>MVVLTWKAGSKFLDEKGPAIAVFLFLTFMSWILFWPGGVNNNMVVGKESEGLKYKKIKASYSESAADLMRYNEEIFSHSLSILDTKKYYCLMAYYFSSDHAGSAPPTAVLRYESLCDIFSEAAAMVDSYAERLNGWGGFYPELHGFTLQARGKEREIGPFLTFEECLRVTGRLRGQGEEVSNCMPYGHSAGQPAFGGLLASQG</sequence>
<protein>
    <submittedName>
        <fullName evidence="2">Uncharacterized protein</fullName>
    </submittedName>
</protein>
<keyword evidence="5" id="KW-1185">Reference proteome</keyword>